<comment type="caution">
    <text evidence="7">The sequence shown here is derived from an EMBL/GenBank/DDBJ whole genome shotgun (WGS) entry which is preliminary data.</text>
</comment>
<dbReference type="PANTHER" id="PTHR11863">
    <property type="entry name" value="STEROL DESATURASE"/>
    <property type="match status" value="1"/>
</dbReference>
<accession>A0ABU8WEH9</accession>
<reference evidence="7 8" key="1">
    <citation type="submission" date="2024-03" db="EMBL/GenBank/DDBJ databases">
        <title>Novel species of the genus Variovorax.</title>
        <authorList>
            <person name="Liu Q."/>
            <person name="Xin Y.-H."/>
        </authorList>
    </citation>
    <scope>NUCLEOTIDE SEQUENCE [LARGE SCALE GENOMIC DNA]</scope>
    <source>
        <strain evidence="7 8">KACC 18900</strain>
    </source>
</reference>
<feature type="transmembrane region" description="Helical" evidence="5">
    <location>
        <begin position="128"/>
        <end position="146"/>
    </location>
</feature>
<proteinExistence type="predicted"/>
<evidence type="ECO:0000256" key="5">
    <source>
        <dbReference type="SAM" id="Phobius"/>
    </source>
</evidence>
<comment type="subcellular location">
    <subcellularLocation>
        <location evidence="1">Membrane</location>
    </subcellularLocation>
</comment>
<organism evidence="7 8">
    <name type="scientific">Variovorax rhizosphaerae</name>
    <dbReference type="NCBI Taxonomy" id="1836200"/>
    <lineage>
        <taxon>Bacteria</taxon>
        <taxon>Pseudomonadati</taxon>
        <taxon>Pseudomonadota</taxon>
        <taxon>Betaproteobacteria</taxon>
        <taxon>Burkholderiales</taxon>
        <taxon>Comamonadaceae</taxon>
        <taxon>Variovorax</taxon>
    </lineage>
</organism>
<protein>
    <submittedName>
        <fullName evidence="7">Sterol desaturase family protein</fullName>
    </submittedName>
</protein>
<gene>
    <name evidence="7" type="ORF">WKW82_04190</name>
</gene>
<feature type="domain" description="Fatty acid hydroxylase" evidence="6">
    <location>
        <begin position="82"/>
        <end position="228"/>
    </location>
</feature>
<dbReference type="EMBL" id="JBBKZT010000002">
    <property type="protein sequence ID" value="MEJ8845829.1"/>
    <property type="molecule type" value="Genomic_DNA"/>
</dbReference>
<evidence type="ECO:0000313" key="7">
    <source>
        <dbReference type="EMBL" id="MEJ8845829.1"/>
    </source>
</evidence>
<evidence type="ECO:0000259" key="6">
    <source>
        <dbReference type="Pfam" id="PF04116"/>
    </source>
</evidence>
<sequence>MTIDMKLGLLMLVLLLVAEIAAGEYRKPRTFTMGELGVSLISFFNLALVRATQLAGLTWLLNAFLPAWKGALGSVSPWLVFPVAMLIDDYGNYWVHRMGHTVRWMWRLHKAHHTATNLNVLATMRNNWIFYALIPNTTMAALLYFLGATEAAMGVLGLKIVILNLQHTGVRWDLWLRKFTPTRWLLNGLEKILVLQDYHHVHHGIGRYGNASSNYANMFVFWDHLHGTSMGSPRKHQDAYGLPVGVEAEPWYEQVWWPLFRGSRRVPTVAASAFELPKFSAEDVARAKAVIYLPDGRPVVVSGGAAR</sequence>
<evidence type="ECO:0000256" key="2">
    <source>
        <dbReference type="ARBA" id="ARBA00022692"/>
    </source>
</evidence>
<evidence type="ECO:0000313" key="8">
    <source>
        <dbReference type="Proteomes" id="UP001385892"/>
    </source>
</evidence>
<dbReference type="Proteomes" id="UP001385892">
    <property type="component" value="Unassembled WGS sequence"/>
</dbReference>
<dbReference type="Pfam" id="PF04116">
    <property type="entry name" value="FA_hydroxylase"/>
    <property type="match status" value="1"/>
</dbReference>
<feature type="transmembrane region" description="Helical" evidence="5">
    <location>
        <begin position="38"/>
        <end position="61"/>
    </location>
</feature>
<dbReference type="InterPro" id="IPR006694">
    <property type="entry name" value="Fatty_acid_hydroxylase"/>
</dbReference>
<name>A0ABU8WEH9_9BURK</name>
<keyword evidence="4 5" id="KW-0472">Membrane</keyword>
<evidence type="ECO:0000256" key="4">
    <source>
        <dbReference type="ARBA" id="ARBA00023136"/>
    </source>
</evidence>
<keyword evidence="8" id="KW-1185">Reference proteome</keyword>
<keyword evidence="3 5" id="KW-1133">Transmembrane helix</keyword>
<dbReference type="RefSeq" id="WP_340340996.1">
    <property type="nucleotide sequence ID" value="NZ_JBBKZT010000002.1"/>
</dbReference>
<evidence type="ECO:0000256" key="1">
    <source>
        <dbReference type="ARBA" id="ARBA00004370"/>
    </source>
</evidence>
<keyword evidence="2 5" id="KW-0812">Transmembrane</keyword>
<evidence type="ECO:0000256" key="3">
    <source>
        <dbReference type="ARBA" id="ARBA00022989"/>
    </source>
</evidence>
<dbReference type="InterPro" id="IPR050307">
    <property type="entry name" value="Sterol_Desaturase_Related"/>
</dbReference>